<dbReference type="Gene3D" id="3.30.1370.10">
    <property type="entry name" value="K Homology domain, type 1"/>
    <property type="match status" value="2"/>
</dbReference>
<dbReference type="PROSITE" id="PS50084">
    <property type="entry name" value="KH_TYPE_1"/>
    <property type="match status" value="2"/>
</dbReference>
<evidence type="ECO:0000256" key="10">
    <source>
        <dbReference type="ARBA" id="ARBA00022902"/>
    </source>
</evidence>
<feature type="compositionally biased region" description="Gly residues" evidence="16">
    <location>
        <begin position="651"/>
        <end position="667"/>
    </location>
</feature>
<evidence type="ECO:0000313" key="19">
    <source>
        <dbReference type="RefSeq" id="XP_013402477.1"/>
    </source>
</evidence>
<keyword evidence="6" id="KW-0678">Repressor</keyword>
<protein>
    <submittedName>
        <fullName evidence="19">Fragile X mental retardation syndrome-related protein 1-like isoform X3</fullName>
    </submittedName>
</protein>
<evidence type="ECO:0000256" key="15">
    <source>
        <dbReference type="PROSITE-ProRule" id="PRU00117"/>
    </source>
</evidence>
<dbReference type="Pfam" id="PF12235">
    <property type="entry name" value="FXMRP1_C_core"/>
    <property type="match status" value="1"/>
</dbReference>
<dbReference type="PANTHER" id="PTHR10603:SF7">
    <property type="entry name" value="FRAGILE X MESSENGER RIBONUCLEOPROTEIN 1 HOMOLOG"/>
    <property type="match status" value="1"/>
</dbReference>
<evidence type="ECO:0000256" key="7">
    <source>
        <dbReference type="ARBA" id="ARBA00022737"/>
    </source>
</evidence>
<comment type="subcellular location">
    <subcellularLocation>
        <location evidence="3">Cell projection</location>
        <location evidence="3">Neuron projection</location>
    </subcellularLocation>
    <subcellularLocation>
        <location evidence="1">Cytoplasm</location>
        <location evidence="1">Stress granule</location>
    </subcellularLocation>
    <subcellularLocation>
        <location evidence="2">Perikaryon</location>
    </subcellularLocation>
    <subcellularLocation>
        <location evidence="14">Synapse</location>
    </subcellularLocation>
</comment>
<dbReference type="InterPro" id="IPR004087">
    <property type="entry name" value="KH_dom"/>
</dbReference>
<feature type="region of interest" description="Disordered" evidence="16">
    <location>
        <begin position="290"/>
        <end position="344"/>
    </location>
</feature>
<dbReference type="GeneID" id="106168086"/>
<dbReference type="GO" id="GO:0098793">
    <property type="term" value="C:presynapse"/>
    <property type="evidence" value="ECO:0007669"/>
    <property type="project" value="GOC"/>
</dbReference>
<proteinExistence type="inferred from homology"/>
<feature type="compositionally biased region" description="Polar residues" evidence="16">
    <location>
        <begin position="508"/>
        <end position="523"/>
    </location>
</feature>
<dbReference type="CDD" id="cd22427">
    <property type="entry name" value="KH_I_FMR1_FXR_rpt3"/>
    <property type="match status" value="1"/>
</dbReference>
<dbReference type="GO" id="GO:0045182">
    <property type="term" value="F:translation regulator activity"/>
    <property type="evidence" value="ECO:0007669"/>
    <property type="project" value="TreeGrafter"/>
</dbReference>
<dbReference type="GO" id="GO:0045727">
    <property type="term" value="P:positive regulation of translation"/>
    <property type="evidence" value="ECO:0007669"/>
    <property type="project" value="TreeGrafter"/>
</dbReference>
<keyword evidence="11" id="KW-0770">Synapse</keyword>
<name>A0A1S3IWB2_LINAN</name>
<dbReference type="CDD" id="cd22425">
    <property type="entry name" value="KH_I_FMR1_FXR_rpt1"/>
    <property type="match status" value="1"/>
</dbReference>
<dbReference type="InterPro" id="IPR040472">
    <property type="entry name" value="FMRP_KH0"/>
</dbReference>
<dbReference type="GO" id="GO:0003730">
    <property type="term" value="F:mRNA 3'-UTR binding"/>
    <property type="evidence" value="ECO:0007669"/>
    <property type="project" value="TreeGrafter"/>
</dbReference>
<comment type="similarity">
    <text evidence="4">Belongs to the FMR1 family.</text>
</comment>
<keyword evidence="13" id="KW-0687">Ribonucleoprotein</keyword>
<evidence type="ECO:0000256" key="2">
    <source>
        <dbReference type="ARBA" id="ARBA00004484"/>
    </source>
</evidence>
<dbReference type="GO" id="GO:0048513">
    <property type="term" value="P:animal organ development"/>
    <property type="evidence" value="ECO:0007669"/>
    <property type="project" value="TreeGrafter"/>
</dbReference>
<dbReference type="GO" id="GO:0005634">
    <property type="term" value="C:nucleus"/>
    <property type="evidence" value="ECO:0007669"/>
    <property type="project" value="TreeGrafter"/>
</dbReference>
<dbReference type="GO" id="GO:0010494">
    <property type="term" value="C:cytoplasmic stress granule"/>
    <property type="evidence" value="ECO:0007669"/>
    <property type="project" value="UniProtKB-SubCell"/>
</dbReference>
<dbReference type="GO" id="GO:0051028">
    <property type="term" value="P:mRNA transport"/>
    <property type="evidence" value="ECO:0007669"/>
    <property type="project" value="TreeGrafter"/>
</dbReference>
<dbReference type="GO" id="GO:0043005">
    <property type="term" value="C:neuron projection"/>
    <property type="evidence" value="ECO:0007669"/>
    <property type="project" value="UniProtKB-SubCell"/>
</dbReference>
<feature type="compositionally biased region" description="Basic residues" evidence="16">
    <location>
        <begin position="483"/>
        <end position="497"/>
    </location>
</feature>
<feature type="compositionally biased region" description="Basic and acidic residues" evidence="16">
    <location>
        <begin position="605"/>
        <end position="639"/>
    </location>
</feature>
<gene>
    <name evidence="19" type="primary">LOC106168086</name>
</gene>
<evidence type="ECO:0000256" key="11">
    <source>
        <dbReference type="ARBA" id="ARBA00023018"/>
    </source>
</evidence>
<dbReference type="InterPro" id="IPR036612">
    <property type="entry name" value="KH_dom_type_1_sf"/>
</dbReference>
<dbReference type="AlphaFoldDB" id="A0A1S3IWB2"/>
<evidence type="ECO:0000256" key="8">
    <source>
        <dbReference type="ARBA" id="ARBA00022845"/>
    </source>
</evidence>
<dbReference type="PROSITE" id="PS51641">
    <property type="entry name" value="AGENET_LIKE"/>
    <property type="match status" value="1"/>
</dbReference>
<dbReference type="InterPro" id="IPR022034">
    <property type="entry name" value="FMR1-like_C_core"/>
</dbReference>
<dbReference type="SMART" id="SM00322">
    <property type="entry name" value="KH"/>
    <property type="match status" value="2"/>
</dbReference>
<feature type="compositionally biased region" description="Basic and acidic residues" evidence="16">
    <location>
        <begin position="306"/>
        <end position="322"/>
    </location>
</feature>
<dbReference type="SUPFAM" id="SSF54791">
    <property type="entry name" value="Eukaryotic type KH-domain (KH-domain type I)"/>
    <property type="match status" value="2"/>
</dbReference>
<dbReference type="GO" id="GO:0007399">
    <property type="term" value="P:nervous system development"/>
    <property type="evidence" value="ECO:0007669"/>
    <property type="project" value="UniProtKB-KW"/>
</dbReference>
<dbReference type="GO" id="GO:1990904">
    <property type="term" value="C:ribonucleoprotein complex"/>
    <property type="evidence" value="ECO:0007669"/>
    <property type="project" value="UniProtKB-KW"/>
</dbReference>
<keyword evidence="9 15" id="KW-0694">RNA-binding</keyword>
<dbReference type="FunFam" id="3.30.1370.10:FF:000004">
    <property type="entry name" value="Fragile X mental retardation 1, isoform CRA_e"/>
    <property type="match status" value="1"/>
</dbReference>
<evidence type="ECO:0000256" key="9">
    <source>
        <dbReference type="ARBA" id="ARBA00022884"/>
    </source>
</evidence>
<evidence type="ECO:0000256" key="5">
    <source>
        <dbReference type="ARBA" id="ARBA00022490"/>
    </source>
</evidence>
<keyword evidence="8" id="KW-0810">Translation regulation</keyword>
<evidence type="ECO:0000313" key="18">
    <source>
        <dbReference type="Proteomes" id="UP000085678"/>
    </source>
</evidence>
<evidence type="ECO:0000259" key="17">
    <source>
        <dbReference type="PROSITE" id="PS51641"/>
    </source>
</evidence>
<keyword evidence="5" id="KW-0963">Cytoplasm</keyword>
<evidence type="ECO:0000256" key="14">
    <source>
        <dbReference type="ARBA" id="ARBA00034103"/>
    </source>
</evidence>
<feature type="compositionally biased region" description="Gly residues" evidence="16">
    <location>
        <begin position="538"/>
        <end position="547"/>
    </location>
</feature>
<dbReference type="InterPro" id="IPR004088">
    <property type="entry name" value="KH_dom_type_1"/>
</dbReference>
<dbReference type="GO" id="GO:0043488">
    <property type="term" value="P:regulation of mRNA stability"/>
    <property type="evidence" value="ECO:0007669"/>
    <property type="project" value="TreeGrafter"/>
</dbReference>
<feature type="compositionally biased region" description="Basic residues" evidence="16">
    <location>
        <begin position="390"/>
        <end position="403"/>
    </location>
</feature>
<keyword evidence="10" id="KW-0524">Neurogenesis</keyword>
<feature type="region of interest" description="Disordered" evidence="16">
    <location>
        <begin position="459"/>
        <end position="708"/>
    </location>
</feature>
<evidence type="ECO:0000256" key="12">
    <source>
        <dbReference type="ARBA" id="ARBA00023273"/>
    </source>
</evidence>
<dbReference type="InterPro" id="IPR040148">
    <property type="entry name" value="FMR1"/>
</dbReference>
<dbReference type="InterPro" id="IPR041560">
    <property type="entry name" value="Tudor_FRM1"/>
</dbReference>
<feature type="domain" description="Agenet-like" evidence="17">
    <location>
        <begin position="1"/>
        <end position="30"/>
    </location>
</feature>
<keyword evidence="7" id="KW-0677">Repeat</keyword>
<dbReference type="PANTHER" id="PTHR10603">
    <property type="entry name" value="FRAGILE X MENTAL RETARDATION SYNDROME-RELATED PROTEIN"/>
    <property type="match status" value="1"/>
</dbReference>
<evidence type="ECO:0000256" key="6">
    <source>
        <dbReference type="ARBA" id="ARBA00022491"/>
    </source>
</evidence>
<keyword evidence="12" id="KW-0966">Cell projection</keyword>
<dbReference type="Pfam" id="PF00013">
    <property type="entry name" value="KH_1"/>
    <property type="match status" value="2"/>
</dbReference>
<sequence>MTKGEFYVVDFGGYGSAFNEIVDSDRIRPVNKSPPISKSTFFKCHIDVPEDLVDVYHDESMFRDYKKACGTPVIYYSPEEHALIVIALSEATLKKATLLSDMHFRNLRQKLLLRQRTEEAAKKLESTRLTKCSYSEEFSVREDLMGLAIGTHGANITQARNIPGVSGIELEEKTCTFRVFGEDEESVRKARGMLEYAEETLQVPRELIAKVIGKNGKNIQEIVDKSGVVRVKIEGDSEQATPRLEGQVPFVFVGTMEAIANARILLEYHLEHLKEVEQLRQEKQEIDQQLRSIAGPNQPGPYFPPPRERRGSDDSYHSDRGVRGRGGYRGGRGRGRGPRRWANERYASGNEVKLGDDMHHPVSDWSEDIGDDHDHLYNMGYYTDSALHQNRGRQRGGRGRGRGRGLPSLRENDGRRSPLYERHVTLDDVDDFHITLYNEDRGRGGDRLRRTDDEDTILDNQLEVSSVTSQDQESVSSLDGGRGRGRRRKRRPQRSRGRGGGGRGGGYNSQMSGTDTDTTQGSRAGSAAKNVPVVNTNRGGGGEGAGGQSFDNKPPSAPSGGQGGTGKNSDAMSKKSSANSYNNESSKGSHPPPANSNGTSSGGKENSKGRGDGKGEQQPKNKNDMMRKSESPKPQREQRGGGGRGGKRPNNGGGLKNGGIGGSGGSQQSGSESDVKPNGKTNPRSNSNNNSNNANLTADKVVMVNGEK</sequence>
<evidence type="ECO:0000256" key="4">
    <source>
        <dbReference type="ARBA" id="ARBA00006633"/>
    </source>
</evidence>
<keyword evidence="18" id="KW-1185">Reference proteome</keyword>
<dbReference type="Proteomes" id="UP000085678">
    <property type="component" value="Unplaced"/>
</dbReference>
<dbReference type="FunFam" id="3.30.1370.10:FF:000054">
    <property type="entry name" value="Fragile X mental retardation protein 1"/>
    <property type="match status" value="1"/>
</dbReference>
<feature type="compositionally biased region" description="Polar residues" evidence="16">
    <location>
        <begin position="462"/>
        <end position="477"/>
    </location>
</feature>
<feature type="compositionally biased region" description="Low complexity" evidence="16">
    <location>
        <begin position="685"/>
        <end position="695"/>
    </location>
</feature>
<organism evidence="18 19">
    <name type="scientific">Lingula anatina</name>
    <name type="common">Brachiopod</name>
    <name type="synonym">Lingula unguis</name>
    <dbReference type="NCBI Taxonomy" id="7574"/>
    <lineage>
        <taxon>Eukaryota</taxon>
        <taxon>Metazoa</taxon>
        <taxon>Spiralia</taxon>
        <taxon>Lophotrochozoa</taxon>
        <taxon>Brachiopoda</taxon>
        <taxon>Linguliformea</taxon>
        <taxon>Lingulata</taxon>
        <taxon>Lingulida</taxon>
        <taxon>Linguloidea</taxon>
        <taxon>Lingulidae</taxon>
        <taxon>Lingula</taxon>
    </lineage>
</organism>
<dbReference type="GO" id="GO:0099577">
    <property type="term" value="P:regulation of translation at presynapse, modulating synaptic transmission"/>
    <property type="evidence" value="ECO:0007669"/>
    <property type="project" value="TreeGrafter"/>
</dbReference>
<evidence type="ECO:0000256" key="1">
    <source>
        <dbReference type="ARBA" id="ARBA00004210"/>
    </source>
</evidence>
<feature type="compositionally biased region" description="Polar residues" evidence="16">
    <location>
        <begin position="595"/>
        <end position="604"/>
    </location>
</feature>
<evidence type="ECO:0000256" key="16">
    <source>
        <dbReference type="SAM" id="MobiDB-lite"/>
    </source>
</evidence>
<evidence type="ECO:0000256" key="13">
    <source>
        <dbReference type="ARBA" id="ARBA00023274"/>
    </source>
</evidence>
<dbReference type="Pfam" id="PF17904">
    <property type="entry name" value="KH_9"/>
    <property type="match status" value="1"/>
</dbReference>
<dbReference type="GO" id="GO:0043204">
    <property type="term" value="C:perikaryon"/>
    <property type="evidence" value="ECO:0007669"/>
    <property type="project" value="UniProtKB-SubCell"/>
</dbReference>
<dbReference type="RefSeq" id="XP_013402477.1">
    <property type="nucleotide sequence ID" value="XM_013547023.1"/>
</dbReference>
<feature type="compositionally biased region" description="Gly residues" evidence="16">
    <location>
        <begin position="498"/>
        <end position="507"/>
    </location>
</feature>
<feature type="region of interest" description="Disordered" evidence="16">
    <location>
        <begin position="387"/>
        <end position="417"/>
    </location>
</feature>
<dbReference type="GO" id="GO:0048170">
    <property type="term" value="P:positive regulation of long-term neuronal synaptic plasticity"/>
    <property type="evidence" value="ECO:0007669"/>
    <property type="project" value="TreeGrafter"/>
</dbReference>
<reference evidence="19" key="1">
    <citation type="submission" date="2025-08" db="UniProtKB">
        <authorList>
            <consortium name="RefSeq"/>
        </authorList>
    </citation>
    <scope>IDENTIFICATION</scope>
    <source>
        <tissue evidence="19">Gonads</tissue>
    </source>
</reference>
<feature type="compositionally biased region" description="Polar residues" evidence="16">
    <location>
        <begin position="567"/>
        <end position="588"/>
    </location>
</feature>
<dbReference type="OrthoDB" id="424249at2759"/>
<accession>A0A1S3IWB2</accession>
<dbReference type="Gene3D" id="2.30.30.140">
    <property type="match status" value="1"/>
</dbReference>
<evidence type="ECO:0000256" key="3">
    <source>
        <dbReference type="ARBA" id="ARBA00004487"/>
    </source>
</evidence>